<feature type="compositionally biased region" description="Polar residues" evidence="1">
    <location>
        <begin position="103"/>
        <end position="116"/>
    </location>
</feature>
<proteinExistence type="predicted"/>
<feature type="region of interest" description="Disordered" evidence="1">
    <location>
        <begin position="69"/>
        <end position="123"/>
    </location>
</feature>
<comment type="caution">
    <text evidence="3">The sequence shown here is derived from an EMBL/GenBank/DDBJ whole genome shotgun (WGS) entry which is preliminary data.</text>
</comment>
<keyword evidence="4" id="KW-1185">Reference proteome</keyword>
<accession>A0ABQ3G647</accession>
<dbReference type="RefSeq" id="WP_189688969.1">
    <property type="nucleotide sequence ID" value="NZ_BMYK01000016.1"/>
</dbReference>
<protein>
    <submittedName>
        <fullName evidence="3">Uncharacterized protein</fullName>
    </submittedName>
</protein>
<gene>
    <name evidence="3" type="ORF">GCM10007320_43250</name>
</gene>
<dbReference type="EMBL" id="BMYK01000016">
    <property type="protein sequence ID" value="GHC92812.1"/>
    <property type="molecule type" value="Genomic_DNA"/>
</dbReference>
<name>A0ABQ3G647_9BURK</name>
<evidence type="ECO:0000256" key="2">
    <source>
        <dbReference type="SAM" id="SignalP"/>
    </source>
</evidence>
<evidence type="ECO:0000256" key="1">
    <source>
        <dbReference type="SAM" id="MobiDB-lite"/>
    </source>
</evidence>
<keyword evidence="2" id="KW-0732">Signal</keyword>
<evidence type="ECO:0000313" key="3">
    <source>
        <dbReference type="EMBL" id="GHC92812.1"/>
    </source>
</evidence>
<feature type="signal peptide" evidence="2">
    <location>
        <begin position="1"/>
        <end position="18"/>
    </location>
</feature>
<organism evidence="3 4">
    <name type="scientific">Pseudorhodoferax aquiterrae</name>
    <dbReference type="NCBI Taxonomy" id="747304"/>
    <lineage>
        <taxon>Bacteria</taxon>
        <taxon>Pseudomonadati</taxon>
        <taxon>Pseudomonadota</taxon>
        <taxon>Betaproteobacteria</taxon>
        <taxon>Burkholderiales</taxon>
        <taxon>Comamonadaceae</taxon>
    </lineage>
</organism>
<reference evidence="4" key="1">
    <citation type="journal article" date="2019" name="Int. J. Syst. Evol. Microbiol.">
        <title>The Global Catalogue of Microorganisms (GCM) 10K type strain sequencing project: providing services to taxonomists for standard genome sequencing and annotation.</title>
        <authorList>
            <consortium name="The Broad Institute Genomics Platform"/>
            <consortium name="The Broad Institute Genome Sequencing Center for Infectious Disease"/>
            <person name="Wu L."/>
            <person name="Ma J."/>
        </authorList>
    </citation>
    <scope>NUCLEOTIDE SEQUENCE [LARGE SCALE GENOMIC DNA]</scope>
    <source>
        <strain evidence="4">KCTC 23314</strain>
    </source>
</reference>
<evidence type="ECO:0000313" key="4">
    <source>
        <dbReference type="Proteomes" id="UP000626210"/>
    </source>
</evidence>
<sequence length="123" mass="12463">MRHTALLALALVAGAASAKLPPLSDEAKAKAAETAARTAWSDKVAAYQLCQAMDRVAAGYLAHARAEGKAVQPTPTPPCSDPGAFTYVPPESKPIEAAGAHSPPQTAATPHNTTQPAAAGTKP</sequence>
<dbReference type="Proteomes" id="UP000626210">
    <property type="component" value="Unassembled WGS sequence"/>
</dbReference>
<feature type="chain" id="PRO_5045083618" evidence="2">
    <location>
        <begin position="19"/>
        <end position="123"/>
    </location>
</feature>